<accession>A0A0G3H3S0</accession>
<organism evidence="1 2">
    <name type="scientific">Corynebacterium mustelae</name>
    <dbReference type="NCBI Taxonomy" id="571915"/>
    <lineage>
        <taxon>Bacteria</taxon>
        <taxon>Bacillati</taxon>
        <taxon>Actinomycetota</taxon>
        <taxon>Actinomycetes</taxon>
        <taxon>Mycobacteriales</taxon>
        <taxon>Corynebacteriaceae</taxon>
        <taxon>Corynebacterium</taxon>
    </lineage>
</organism>
<name>A0A0G3H3S0_9CORY</name>
<dbReference type="RefSeq" id="WP_047261896.1">
    <property type="nucleotide sequence ID" value="NZ_CP011542.1"/>
</dbReference>
<gene>
    <name evidence="1" type="ORF">CMUST_07015</name>
</gene>
<dbReference type="STRING" id="571915.CMUST_07015"/>
<keyword evidence="2" id="KW-1185">Reference proteome</keyword>
<dbReference type="EMBL" id="CP011542">
    <property type="protein sequence ID" value="AKK05737.1"/>
    <property type="molecule type" value="Genomic_DNA"/>
</dbReference>
<evidence type="ECO:0000313" key="1">
    <source>
        <dbReference type="EMBL" id="AKK05737.1"/>
    </source>
</evidence>
<dbReference type="Proteomes" id="UP000035199">
    <property type="component" value="Chromosome"/>
</dbReference>
<dbReference type="PROSITE" id="PS51257">
    <property type="entry name" value="PROKAR_LIPOPROTEIN"/>
    <property type="match status" value="1"/>
</dbReference>
<dbReference type="AlphaFoldDB" id="A0A0G3H3S0"/>
<evidence type="ECO:0000313" key="2">
    <source>
        <dbReference type="Proteomes" id="UP000035199"/>
    </source>
</evidence>
<sequence>MASKSSAAVAVTAALLLGACTVENLAVVQTRTSEEIAAHAHPNLDLKDALSANLNRHVAQHYPKHPVVLDGAENAGIDASRHFFDSSETVVVSGTDISDQLRAASIAVVSHAPMLTIQDSNRNAVLAEIHRLGARYVLVVGDTKLAATQGELTIIKDPGTAEALGMLTAFSFKPKGITFPHDVPRAVAALGGEQATLLQPGWIRPTTTSTPQPAVRLQPFPAQSRRDADTAPIVLASAQSSVAAIATARAFGATVRILEHPDPRFNVETMRHVTGLSDQPVVALGSHFGSADQLAHRIKLLDATAQYQPGEGKRGLVFPKRIVVTETIRLAEARPDAPLDVREKIAQLKRREATHGQVFDGIISPSFVLDATAMAPHVVDVWVDAISQAGGYALIIHPELNSDPGWADILKKPNVGVALEKPTIEQFEVTQNWLATMVRNEGLPQKILLVDQVDFSPAQCPAPADELAVVWQTRVTNPDRYHAVMANLPVGIYPGLSLEKDDPATAGTVKELNPRPVVLNRYDD</sequence>
<reference evidence="1 2" key="1">
    <citation type="journal article" date="2015" name="Genome Announc.">
        <title>Complete Genome Sequence of the Type Strain Corynebacterium mustelae DSM 45274, Isolated from Various Tissues of a Male Ferret with Lethal Sepsis.</title>
        <authorList>
            <person name="Ruckert C."/>
            <person name="Eimer J."/>
            <person name="Winkler A."/>
            <person name="Tauch A."/>
        </authorList>
    </citation>
    <scope>NUCLEOTIDE SEQUENCE [LARGE SCALE GENOMIC DNA]</scope>
    <source>
        <strain evidence="1 2">DSM 45274</strain>
    </source>
</reference>
<protein>
    <submittedName>
        <fullName evidence="1">Putative cell wall binding protein</fullName>
    </submittedName>
</protein>
<proteinExistence type="predicted"/>
<reference evidence="2" key="2">
    <citation type="submission" date="2015-05" db="EMBL/GenBank/DDBJ databases">
        <title>Complete genome sequence of Corynebacterium mustelae DSM 45274, isolated from various tissues of a male ferret with lethal sepsis.</title>
        <authorList>
            <person name="Ruckert C."/>
            <person name="Albersmeier A."/>
            <person name="Winkler A."/>
            <person name="Tauch A."/>
        </authorList>
    </citation>
    <scope>NUCLEOTIDE SEQUENCE [LARGE SCALE GENOMIC DNA]</scope>
    <source>
        <strain evidence="2">DSM 45274</strain>
    </source>
</reference>
<dbReference type="OrthoDB" id="4419104at2"/>
<dbReference type="PATRIC" id="fig|571915.4.peg.1496"/>
<dbReference type="KEGG" id="cmv:CMUST_07015"/>